<gene>
    <name evidence="6" type="ORF">BDZ94DRAFT_1216068</name>
</gene>
<dbReference type="InterPro" id="IPR010071">
    <property type="entry name" value="AA_adenyl_dom"/>
</dbReference>
<dbReference type="GO" id="GO:0031177">
    <property type="term" value="F:phosphopantetheine binding"/>
    <property type="evidence" value="ECO:0007669"/>
    <property type="project" value="TreeGrafter"/>
</dbReference>
<keyword evidence="1" id="KW-0596">Phosphopantetheine</keyword>
<dbReference type="Pfam" id="PF00550">
    <property type="entry name" value="PP-binding"/>
    <property type="match status" value="3"/>
</dbReference>
<dbReference type="Gene3D" id="3.30.559.30">
    <property type="entry name" value="Nonribosomal peptide synthetase, condensation domain"/>
    <property type="match status" value="3"/>
</dbReference>
<dbReference type="NCBIfam" id="TIGR01733">
    <property type="entry name" value="AA-adenyl-dom"/>
    <property type="match status" value="1"/>
</dbReference>
<evidence type="ECO:0000313" key="6">
    <source>
        <dbReference type="EMBL" id="KAF9464762.1"/>
    </source>
</evidence>
<dbReference type="PANTHER" id="PTHR45527:SF1">
    <property type="entry name" value="FATTY ACID SYNTHASE"/>
    <property type="match status" value="1"/>
</dbReference>
<dbReference type="PANTHER" id="PTHR45527">
    <property type="entry name" value="NONRIBOSOMAL PEPTIDE SYNTHETASE"/>
    <property type="match status" value="1"/>
</dbReference>
<protein>
    <submittedName>
        <fullName evidence="6">Peptide synthetase</fullName>
    </submittedName>
</protein>
<dbReference type="Pfam" id="PF00668">
    <property type="entry name" value="Condensation"/>
    <property type="match status" value="3"/>
</dbReference>
<dbReference type="InterPro" id="IPR009081">
    <property type="entry name" value="PP-bd_ACP"/>
</dbReference>
<keyword evidence="3" id="KW-0436">Ligase</keyword>
<dbReference type="CDD" id="cd19542">
    <property type="entry name" value="CT_NRPS-like"/>
    <property type="match status" value="1"/>
</dbReference>
<dbReference type="EMBL" id="MU150252">
    <property type="protein sequence ID" value="KAF9464762.1"/>
    <property type="molecule type" value="Genomic_DNA"/>
</dbReference>
<dbReference type="SUPFAM" id="SSF47336">
    <property type="entry name" value="ACP-like"/>
    <property type="match status" value="3"/>
</dbReference>
<dbReference type="InterPro" id="IPR036736">
    <property type="entry name" value="ACP-like_sf"/>
</dbReference>
<feature type="domain" description="Carrier" evidence="5">
    <location>
        <begin position="1889"/>
        <end position="1965"/>
    </location>
</feature>
<comment type="caution">
    <text evidence="6">The sequence shown here is derived from an EMBL/GenBank/DDBJ whole genome shotgun (WGS) entry which is preliminary data.</text>
</comment>
<dbReference type="InterPro" id="IPR045851">
    <property type="entry name" value="AMP-bd_C_sf"/>
</dbReference>
<dbReference type="InterPro" id="IPR006162">
    <property type="entry name" value="Ppantetheine_attach_site"/>
</dbReference>
<accession>A0A9P5Y729</accession>
<keyword evidence="7" id="KW-1185">Reference proteome</keyword>
<evidence type="ECO:0000259" key="5">
    <source>
        <dbReference type="PROSITE" id="PS50075"/>
    </source>
</evidence>
<feature type="domain" description="Carrier" evidence="5">
    <location>
        <begin position="1333"/>
        <end position="1406"/>
    </location>
</feature>
<feature type="domain" description="Carrier" evidence="5">
    <location>
        <begin position="787"/>
        <end position="864"/>
    </location>
</feature>
<sequence length="2443" mass="270518">MAHVSVSESEGVTRQFLKGFSLLKWPNLSATRRPCDDICSAALRIPHIAEVNPVPEILTVISLILGTYCGVSDILLAIQLADDKGVRFVRVSWGECDTWADVTTRVNASLMRQEDRVSMESICRILDIGENQAPCLAFCRFSSNTTIFKLNCPLTFVYDIAKSTVHLSSSKTHTHPSISHQILAQMSALVSLAQTQPDHLVTSSLSIPPGLISIHNRAPDDEILTKAYSSLAPAPFVTDYLSRRAIASPQSTAVRWYPSLSSATTFDDCESITYVELDKQANRLARWMRKMGLKNGDRVAVCMNRDLDFHASLIAIMRSGGCYVPIDPELPMERKSYIALDSNALFVLTSGDISHPSLFGDSTIFLDSRDVRDVIQAELDTPLNFSVSNGLAFLLYTSGTTGNPKGCLLTHNGLSQALLALSSIAADVHMEDLTQGRYLAVASIAFDVHLAETFVPLVLGMSLHSAPRSQLLENLPFFVQLLGITHLGIVPSLIEATMGAVDEGGEGMALRYIASGGEKMSDLIMDKWANHPQVRLANFYGPSEATIGCCARFMDPGTPKENIGRPFANVSAYVVDTNLNVLIRGGIGELVIEGPLIGRGYHGRPDLTEKVFLEWPEKGRWSYRTGDLVRMMPDSTLEILGRIDTQIKLRGVRIESEGISSIIRKAAPASSIFALDASTVLAKHSLIGAEQLVSFVSWDPSVSVSIRKSVKPSVVLAPGRLLESVRHVCDIELPRYMKPSHIIPLSWLPLSSNGKSDAKSLIEIFHGLDIETLTSLMTSDNTVMEARLATQLEHDIFAVLVRHTAMPLVFPHPNVNVFECGLDSLAVIQFASDLTITFGKRVSALDIMLTPTLSAISSLIQPSCSGLSPGLPGSYVEEFSSSWKSEVYQSYPQNTVEDVLPPFSIQEGVLSRSANHETMYVQHVIIACKVGISLVRLRRAFQRVIERNPILRTVFHFSSALVQVVFHAAVAHPNWEQKETTLADARDFVQWFLEIKAASIAKVINETLSATPPLRICVYTSSGLTFVTLSIHHALFDGISLPLLMNEIEREYLEHTPGSPVSSSEILDQIASVDLEKARAFWINYFKGFSWPHKSLRLATMSPTMRYAVAFRSSLLTVKDLASSQKVTIQALLTCTFASLIANKIYGSDDVSFGVIRSGRLIPVHNIESAMAPMVSVVPTRVNFGLPGNILHGIQQNISAIVEFEHIPLGKVQNWVRPGQPLFDTLFSVSVKTNNASEIWEVLESEQPEADYMLSVEVIIDQDHNSLSVQAAWTEFNFGSDVIARLMEEFEDVVLKIGAGDHQMIGEEIKFSSQVAHIHGDMNESGEVIDVEPKTLQDLRRILSHFLGVDEHIVTDMTSLITLGLDSIKSVGLSRILRLQGYDVAANDLMKFSTLKKVGYHVTHPRVSSVDVRDQFFSRTLATLRASIPLGQFQLAMSDQISVFPTTALQAGMLSQTVNSQGALYVHVFPLQLADGVSVSRLREAWDQAVQTFTILRTSFHFITDTGTWVQAVHSQGSLQWTADTFRSESEYSNKVLAYLTDSQLKDEESLRRPPIYIRTFEPTSENSNQGTRFVLIMHHALYDGISLRKLFDSVKAMYTGSYTAVHVQFTDLLSHFIHQENTGAMFFDRVLQGYHPIHLPRRRLIRDTSNEPSSHIVSRNLVLDPICLEDLLRRTAVTLQCLGQAAWATLLGSLFETRDVVFGHVVSGRSIPGAEDVIGPVLNTIPCRVQLVEGMRNSELLKSIHQSNIDALPWQQASLRSIQKKLGVSSIWDSLFLFQPSTSNGSSMDIFWEFHGVEKVKIQYAINVEMLQVRSNSFTLNIACHIDCMMPDQLEDIIQAFQTLLESIVSQPDAPALRNIPLLKTITIIDKENSESTRDPATILSGTKQETVSIISIQKLLTSITNTPYDQITAITPLVALGIDSITAIQISSHFRRAGMKLVANDIVTSRTVGDLISRVRILVPGLGDMPPPKGHTPNNRIEIAFSEKQGILNRLGSNANFVERMIPASSGMKWLIGAWQQSNRRQFQHTFVYRLPAKFDKEKIRGAWMLLLQRLPLLRSTFACDKGGSEPRIVTFSGGHFEDWTEERVDDDNALLPVVLDRMREFVSSPPPTNRPPTRGAIFYSPHQCYFAMHLHHFQFDAWTLPLIIDDLSRLYLGVDTVTKNDLSSFLNEYASNPEYLETQREYWHNSFPHNFQPILLPPLVPCIGKERPSERMIYTSRAAINNAASCEEHARSLHVSLQAVFLACWAQIQGKYSAASFTTLGLWQAGRSGPIDDIASMVSPCSNIVPMYISGLENTGTIDLAKKIQDDLRARMAPVVQSDLVQVDAWVGGNGKPLCNVVVNIVRIAPDVTSLEGQLEQVELPYFIPGAIPPESDATLDRLPVTDLIQNDLIIDIATLPNENSVLMSFDAAAHIMDVRKAKELVDEWACAVVKALGIL</sequence>
<evidence type="ECO:0000256" key="4">
    <source>
        <dbReference type="ARBA" id="ARBA00023268"/>
    </source>
</evidence>
<organism evidence="6 7">
    <name type="scientific">Collybia nuda</name>
    <dbReference type="NCBI Taxonomy" id="64659"/>
    <lineage>
        <taxon>Eukaryota</taxon>
        <taxon>Fungi</taxon>
        <taxon>Dikarya</taxon>
        <taxon>Basidiomycota</taxon>
        <taxon>Agaricomycotina</taxon>
        <taxon>Agaricomycetes</taxon>
        <taxon>Agaricomycetidae</taxon>
        <taxon>Agaricales</taxon>
        <taxon>Tricholomatineae</taxon>
        <taxon>Clitocybaceae</taxon>
        <taxon>Collybia</taxon>
    </lineage>
</organism>
<evidence type="ECO:0000313" key="7">
    <source>
        <dbReference type="Proteomes" id="UP000807353"/>
    </source>
</evidence>
<dbReference type="GO" id="GO:0044550">
    <property type="term" value="P:secondary metabolite biosynthetic process"/>
    <property type="evidence" value="ECO:0007669"/>
    <property type="project" value="TreeGrafter"/>
</dbReference>
<dbReference type="InterPro" id="IPR000873">
    <property type="entry name" value="AMP-dep_synth/lig_dom"/>
</dbReference>
<dbReference type="InterPro" id="IPR042099">
    <property type="entry name" value="ANL_N_sf"/>
</dbReference>
<dbReference type="Gene3D" id="3.40.50.12780">
    <property type="entry name" value="N-terminal domain of ligase-like"/>
    <property type="match status" value="1"/>
</dbReference>
<dbReference type="GO" id="GO:0016874">
    <property type="term" value="F:ligase activity"/>
    <property type="evidence" value="ECO:0007669"/>
    <property type="project" value="UniProtKB-KW"/>
</dbReference>
<evidence type="ECO:0000256" key="2">
    <source>
        <dbReference type="ARBA" id="ARBA00022553"/>
    </source>
</evidence>
<dbReference type="Gene3D" id="1.10.1200.10">
    <property type="entry name" value="ACP-like"/>
    <property type="match status" value="2"/>
</dbReference>
<dbReference type="Gene3D" id="3.30.300.30">
    <property type="match status" value="1"/>
</dbReference>
<keyword evidence="4" id="KW-0511">Multifunctional enzyme</keyword>
<dbReference type="PROSITE" id="PS00455">
    <property type="entry name" value="AMP_BINDING"/>
    <property type="match status" value="1"/>
</dbReference>
<dbReference type="PROSITE" id="PS50075">
    <property type="entry name" value="CARRIER"/>
    <property type="match status" value="3"/>
</dbReference>
<evidence type="ECO:0000256" key="3">
    <source>
        <dbReference type="ARBA" id="ARBA00022598"/>
    </source>
</evidence>
<dbReference type="Proteomes" id="UP000807353">
    <property type="component" value="Unassembled WGS sequence"/>
</dbReference>
<dbReference type="CDD" id="cd05930">
    <property type="entry name" value="A_NRPS"/>
    <property type="match status" value="1"/>
</dbReference>
<evidence type="ECO:0000256" key="1">
    <source>
        <dbReference type="ARBA" id="ARBA00022450"/>
    </source>
</evidence>
<proteinExistence type="predicted"/>
<dbReference type="InterPro" id="IPR023213">
    <property type="entry name" value="CAT-like_dom_sf"/>
</dbReference>
<dbReference type="SUPFAM" id="SSF52777">
    <property type="entry name" value="CoA-dependent acyltransferases"/>
    <property type="match status" value="6"/>
</dbReference>
<dbReference type="OrthoDB" id="416786at2759"/>
<reference evidence="6" key="1">
    <citation type="submission" date="2020-11" db="EMBL/GenBank/DDBJ databases">
        <authorList>
            <consortium name="DOE Joint Genome Institute"/>
            <person name="Ahrendt S."/>
            <person name="Riley R."/>
            <person name="Andreopoulos W."/>
            <person name="Labutti K."/>
            <person name="Pangilinan J."/>
            <person name="Ruiz-Duenas F.J."/>
            <person name="Barrasa J.M."/>
            <person name="Sanchez-Garcia M."/>
            <person name="Camarero S."/>
            <person name="Miyauchi S."/>
            <person name="Serrano A."/>
            <person name="Linde D."/>
            <person name="Babiker R."/>
            <person name="Drula E."/>
            <person name="Ayuso-Fernandez I."/>
            <person name="Pacheco R."/>
            <person name="Padilla G."/>
            <person name="Ferreira P."/>
            <person name="Barriuso J."/>
            <person name="Kellner H."/>
            <person name="Castanera R."/>
            <person name="Alfaro M."/>
            <person name="Ramirez L."/>
            <person name="Pisabarro A.G."/>
            <person name="Kuo A."/>
            <person name="Tritt A."/>
            <person name="Lipzen A."/>
            <person name="He G."/>
            <person name="Yan M."/>
            <person name="Ng V."/>
            <person name="Cullen D."/>
            <person name="Martin F."/>
            <person name="Rosso M.-N."/>
            <person name="Henrissat B."/>
            <person name="Hibbett D."/>
            <person name="Martinez A.T."/>
            <person name="Grigoriev I.V."/>
        </authorList>
    </citation>
    <scope>NUCLEOTIDE SEQUENCE</scope>
    <source>
        <strain evidence="6">CBS 247.69</strain>
    </source>
</reference>
<dbReference type="InterPro" id="IPR020845">
    <property type="entry name" value="AMP-binding_CS"/>
</dbReference>
<dbReference type="Gene3D" id="3.30.559.10">
    <property type="entry name" value="Chloramphenicol acetyltransferase-like domain"/>
    <property type="match status" value="3"/>
</dbReference>
<keyword evidence="2" id="KW-0597">Phosphoprotein</keyword>
<dbReference type="Pfam" id="PF00501">
    <property type="entry name" value="AMP-binding"/>
    <property type="match status" value="1"/>
</dbReference>
<dbReference type="PROSITE" id="PS00012">
    <property type="entry name" value="PHOSPHOPANTETHEINE"/>
    <property type="match status" value="2"/>
</dbReference>
<dbReference type="GO" id="GO:0005737">
    <property type="term" value="C:cytoplasm"/>
    <property type="evidence" value="ECO:0007669"/>
    <property type="project" value="TreeGrafter"/>
</dbReference>
<dbReference type="InterPro" id="IPR001242">
    <property type="entry name" value="Condensation_dom"/>
</dbReference>
<name>A0A9P5Y729_9AGAR</name>
<dbReference type="GO" id="GO:0043041">
    <property type="term" value="P:amino acid activation for nonribosomal peptide biosynthetic process"/>
    <property type="evidence" value="ECO:0007669"/>
    <property type="project" value="TreeGrafter"/>
</dbReference>
<dbReference type="SUPFAM" id="SSF56801">
    <property type="entry name" value="Acetyl-CoA synthetase-like"/>
    <property type="match status" value="1"/>
</dbReference>